<dbReference type="GO" id="GO:0019369">
    <property type="term" value="P:arachidonate metabolic process"/>
    <property type="evidence" value="ECO:0007669"/>
    <property type="project" value="TreeGrafter"/>
</dbReference>
<evidence type="ECO:0000313" key="4">
    <source>
        <dbReference type="Proteomes" id="UP001174694"/>
    </source>
</evidence>
<dbReference type="SUPFAM" id="SSF52151">
    <property type="entry name" value="FabD/lysophospholipase-like"/>
    <property type="match status" value="1"/>
</dbReference>
<sequence length="367" mass="41558">MDPPPPPPYETRSSVFAANLQLAGGSTTRRREPPPYPRSLRVLCIEAGGGVRNLSQLFILGEVMQNVKNRLPRSLTQIPKPCEFFDIIGGRGAGGIIAILLGRLRMSVDEAIEAYKEIASAAFRSHSSYIPWRPDFDAAALEMKLNDIVTRRGLGDRMLDADNPWHRWAETVVFARVKTDLGVQPKTFRSYCIEGECHQDKEDTIIETVRDTTAQWPFFPPQRWLDMVFEPETRLDWAPHVALTEEARRLSLVKYGRKLEVTCSVSLGAGPPGRERDRADRKLNEMCRSCDKAWGNTMLKDPSDPARTFEPSEVDWKPEHIRLSIIRGFGRISLDDWTKVDEVRDLAARYARDSGLTVQRAARLIIS</sequence>
<dbReference type="GO" id="GO:0047499">
    <property type="term" value="F:calcium-independent phospholipase A2 activity"/>
    <property type="evidence" value="ECO:0007669"/>
    <property type="project" value="TreeGrafter"/>
</dbReference>
<evidence type="ECO:0000256" key="1">
    <source>
        <dbReference type="ARBA" id="ARBA00022801"/>
    </source>
</evidence>
<proteinExistence type="predicted"/>
<comment type="caution">
    <text evidence="3">The sequence shown here is derived from an EMBL/GenBank/DDBJ whole genome shotgun (WGS) entry which is preliminary data.</text>
</comment>
<accession>A0AA38R9T9</accession>
<evidence type="ECO:0000256" key="2">
    <source>
        <dbReference type="ARBA" id="ARBA00022963"/>
    </source>
</evidence>
<keyword evidence="4" id="KW-1185">Reference proteome</keyword>
<dbReference type="AlphaFoldDB" id="A0AA38R9T9"/>
<dbReference type="GO" id="GO:0016020">
    <property type="term" value="C:membrane"/>
    <property type="evidence" value="ECO:0007669"/>
    <property type="project" value="TreeGrafter"/>
</dbReference>
<dbReference type="PANTHER" id="PTHR24185:SF1">
    <property type="entry name" value="CALCIUM-INDEPENDENT PHOSPHOLIPASE A2-GAMMA"/>
    <property type="match status" value="1"/>
</dbReference>
<dbReference type="InterPro" id="IPR016035">
    <property type="entry name" value="Acyl_Trfase/lysoPLipase"/>
</dbReference>
<dbReference type="Proteomes" id="UP001174694">
    <property type="component" value="Unassembled WGS sequence"/>
</dbReference>
<protein>
    <recommendedName>
        <fullName evidence="5">PNPLA domain-containing protein</fullName>
    </recommendedName>
</protein>
<dbReference type="PANTHER" id="PTHR24185">
    <property type="entry name" value="CALCIUM-INDEPENDENT PHOSPHOLIPASE A2-GAMMA"/>
    <property type="match status" value="1"/>
</dbReference>
<dbReference type="GO" id="GO:0016042">
    <property type="term" value="P:lipid catabolic process"/>
    <property type="evidence" value="ECO:0007669"/>
    <property type="project" value="UniProtKB-KW"/>
</dbReference>
<organism evidence="3 4">
    <name type="scientific">Pleurostoma richardsiae</name>
    <dbReference type="NCBI Taxonomy" id="41990"/>
    <lineage>
        <taxon>Eukaryota</taxon>
        <taxon>Fungi</taxon>
        <taxon>Dikarya</taxon>
        <taxon>Ascomycota</taxon>
        <taxon>Pezizomycotina</taxon>
        <taxon>Sordariomycetes</taxon>
        <taxon>Sordariomycetidae</taxon>
        <taxon>Calosphaeriales</taxon>
        <taxon>Pleurostomataceae</taxon>
        <taxon>Pleurostoma</taxon>
    </lineage>
</organism>
<evidence type="ECO:0000313" key="3">
    <source>
        <dbReference type="EMBL" id="KAJ9131674.1"/>
    </source>
</evidence>
<dbReference type="Gene3D" id="3.40.1090.10">
    <property type="entry name" value="Cytosolic phospholipase A2 catalytic domain"/>
    <property type="match status" value="1"/>
</dbReference>
<reference evidence="3" key="1">
    <citation type="submission" date="2022-07" db="EMBL/GenBank/DDBJ databases">
        <title>Fungi with potential for degradation of polypropylene.</title>
        <authorList>
            <person name="Gostincar C."/>
        </authorList>
    </citation>
    <scope>NUCLEOTIDE SEQUENCE</scope>
    <source>
        <strain evidence="3">EXF-13308</strain>
    </source>
</reference>
<keyword evidence="1" id="KW-0378">Hydrolase</keyword>
<name>A0AA38R9T9_9PEZI</name>
<keyword evidence="2" id="KW-0443">Lipid metabolism</keyword>
<gene>
    <name evidence="3" type="ORF">NKR23_g11628</name>
</gene>
<dbReference type="EMBL" id="JANBVO010000065">
    <property type="protein sequence ID" value="KAJ9131674.1"/>
    <property type="molecule type" value="Genomic_DNA"/>
</dbReference>
<evidence type="ECO:0008006" key="5">
    <source>
        <dbReference type="Google" id="ProtNLM"/>
    </source>
</evidence>
<keyword evidence="2" id="KW-0442">Lipid degradation</keyword>